<dbReference type="SMART" id="SM00343">
    <property type="entry name" value="ZnF_C2HC"/>
    <property type="match status" value="2"/>
</dbReference>
<reference evidence="3" key="2">
    <citation type="submission" date="2014-07" db="EMBL/GenBank/DDBJ databases">
        <authorList>
            <person name="Hull J."/>
        </authorList>
    </citation>
    <scope>NUCLEOTIDE SEQUENCE</scope>
</reference>
<dbReference type="SUPFAM" id="SSF57756">
    <property type="entry name" value="Retrovirus zinc finger-like domains"/>
    <property type="match status" value="1"/>
</dbReference>
<sequence>PPAEEYTQREIDRMNNAVMAYICSNLPEENQRLIKRSENPAQMMKTLDMIREPTTGYKVFGYLDQFANIRFNPTKESVLEFLARFDDLVDRIRKTPNAKFDDLLIRHGLITAIGEACGKIKDHALDKPEMTVKDIRDEMLMEHGFVEENVRRGQTTDGKVLQANMNPRKRFNQNPRPMFSNKQTRLSIDSAKPTCTKCGILGHSPSVCRHPGKMCYNCGSFDGHISRNCPQPPSEFTIRAKERNQTGCITKQYHGGKPESSRTPARVAPRTTKTNTKRKSGVRMPLHQALKSSKGKLRLAINIDSDTEDMPFDQQMCWIDNVEEDDKTGNSVAVIATDREGPHSNYKPETEYPQGSVMSLFEDRLA</sequence>
<dbReference type="InterPro" id="IPR036875">
    <property type="entry name" value="Znf_CCHC_sf"/>
</dbReference>
<dbReference type="InterPro" id="IPR001878">
    <property type="entry name" value="Znf_CCHC"/>
</dbReference>
<evidence type="ECO:0000313" key="3">
    <source>
        <dbReference type="EMBL" id="JAG27244.1"/>
    </source>
</evidence>
<reference evidence="3" key="1">
    <citation type="journal article" date="2014" name="PLoS ONE">
        <title>Transcriptome-Based Identification of ABC Transporters in the Western Tarnished Plant Bug Lygus hesperus.</title>
        <authorList>
            <person name="Hull J.J."/>
            <person name="Chaney K."/>
            <person name="Geib S.M."/>
            <person name="Fabrick J.A."/>
            <person name="Brent C.S."/>
            <person name="Walsh D."/>
            <person name="Lavine L.C."/>
        </authorList>
    </citation>
    <scope>NUCLEOTIDE SEQUENCE</scope>
</reference>
<evidence type="ECO:0000259" key="2">
    <source>
        <dbReference type="SMART" id="SM00343"/>
    </source>
</evidence>
<feature type="non-terminal residue" evidence="3">
    <location>
        <position position="1"/>
    </location>
</feature>
<feature type="region of interest" description="Disordered" evidence="1">
    <location>
        <begin position="250"/>
        <end position="282"/>
    </location>
</feature>
<dbReference type="AlphaFoldDB" id="A0A0A9Y4Y4"/>
<accession>A0A0A9Y4Y4</accession>
<dbReference type="GO" id="GO:0008270">
    <property type="term" value="F:zinc ion binding"/>
    <property type="evidence" value="ECO:0007669"/>
    <property type="project" value="InterPro"/>
</dbReference>
<feature type="domain" description="CCHC-type" evidence="2">
    <location>
        <begin position="194"/>
        <end position="210"/>
    </location>
</feature>
<gene>
    <name evidence="3" type="primary">gag-pol_80</name>
    <name evidence="3" type="ORF">CM83_22563</name>
</gene>
<dbReference type="EMBL" id="GBHO01016360">
    <property type="protein sequence ID" value="JAG27244.1"/>
    <property type="molecule type" value="Transcribed_RNA"/>
</dbReference>
<feature type="domain" description="CCHC-type" evidence="2">
    <location>
        <begin position="214"/>
        <end position="231"/>
    </location>
</feature>
<dbReference type="Gene3D" id="4.10.60.10">
    <property type="entry name" value="Zinc finger, CCHC-type"/>
    <property type="match status" value="1"/>
</dbReference>
<name>A0A0A9Y4Y4_LYGHE</name>
<dbReference type="Pfam" id="PF00098">
    <property type="entry name" value="zf-CCHC"/>
    <property type="match status" value="1"/>
</dbReference>
<proteinExistence type="predicted"/>
<evidence type="ECO:0000256" key="1">
    <source>
        <dbReference type="SAM" id="MobiDB-lite"/>
    </source>
</evidence>
<dbReference type="GO" id="GO:0003676">
    <property type="term" value="F:nucleic acid binding"/>
    <property type="evidence" value="ECO:0007669"/>
    <property type="project" value="InterPro"/>
</dbReference>
<organism evidence="3">
    <name type="scientific">Lygus hesperus</name>
    <name type="common">Western plant bug</name>
    <dbReference type="NCBI Taxonomy" id="30085"/>
    <lineage>
        <taxon>Eukaryota</taxon>
        <taxon>Metazoa</taxon>
        <taxon>Ecdysozoa</taxon>
        <taxon>Arthropoda</taxon>
        <taxon>Hexapoda</taxon>
        <taxon>Insecta</taxon>
        <taxon>Pterygota</taxon>
        <taxon>Neoptera</taxon>
        <taxon>Paraneoptera</taxon>
        <taxon>Hemiptera</taxon>
        <taxon>Heteroptera</taxon>
        <taxon>Panheteroptera</taxon>
        <taxon>Cimicomorpha</taxon>
        <taxon>Miridae</taxon>
        <taxon>Mirini</taxon>
        <taxon>Lygus</taxon>
    </lineage>
</organism>
<protein>
    <submittedName>
        <fullName evidence="3">Gag-Pol polyprotein</fullName>
    </submittedName>
</protein>